<name>A0AAE0PAM7_SORBR</name>
<feature type="compositionally biased region" description="Low complexity" evidence="4">
    <location>
        <begin position="150"/>
        <end position="159"/>
    </location>
</feature>
<sequence>MGNCFSKGSSTTKGSNFQGQGRTLGGSSAAAAPRPAAAPAATSTSGGVISYGTVNKPATSASAPVPPAKTTTARIDTGNAGRTLGGGGPTETPSEEDAKSKAAQAAMARFQKDQGSGGDISKKLRAQKGMTRDALLKEESERERARRAADQAAEARNYN</sequence>
<evidence type="ECO:0000313" key="6">
    <source>
        <dbReference type="Proteomes" id="UP001281003"/>
    </source>
</evidence>
<feature type="compositionally biased region" description="Polar residues" evidence="4">
    <location>
        <begin position="1"/>
        <end position="21"/>
    </location>
</feature>
<keyword evidence="1" id="KW-0519">Myristate</keyword>
<organism evidence="5 6">
    <name type="scientific">Sordaria brevicollis</name>
    <dbReference type="NCBI Taxonomy" id="83679"/>
    <lineage>
        <taxon>Eukaryota</taxon>
        <taxon>Fungi</taxon>
        <taxon>Dikarya</taxon>
        <taxon>Ascomycota</taxon>
        <taxon>Pezizomycotina</taxon>
        <taxon>Sordariomycetes</taxon>
        <taxon>Sordariomycetidae</taxon>
        <taxon>Sordariales</taxon>
        <taxon>Sordariaceae</taxon>
        <taxon>Sordaria</taxon>
    </lineage>
</organism>
<proteinExistence type="predicted"/>
<accession>A0AAE0PAM7</accession>
<dbReference type="Pfam" id="PF15811">
    <property type="entry name" value="SVIP"/>
    <property type="match status" value="1"/>
</dbReference>
<evidence type="ECO:0000256" key="2">
    <source>
        <dbReference type="ARBA" id="ARBA00023139"/>
    </source>
</evidence>
<feature type="region of interest" description="Disordered" evidence="4">
    <location>
        <begin position="1"/>
        <end position="159"/>
    </location>
</feature>
<evidence type="ECO:0000256" key="3">
    <source>
        <dbReference type="ARBA" id="ARBA00023288"/>
    </source>
</evidence>
<gene>
    <name evidence="5" type="ORF">B0T20DRAFT_273108</name>
</gene>
<feature type="compositionally biased region" description="Low complexity" evidence="4">
    <location>
        <begin position="56"/>
        <end position="82"/>
    </location>
</feature>
<reference evidence="5" key="2">
    <citation type="submission" date="2023-07" db="EMBL/GenBank/DDBJ databases">
        <authorList>
            <consortium name="Lawrence Berkeley National Laboratory"/>
            <person name="Haridas S."/>
            <person name="Hensen N."/>
            <person name="Bonometti L."/>
            <person name="Westerberg I."/>
            <person name="Brannstrom I.O."/>
            <person name="Guillou S."/>
            <person name="Cros-Aarteil S."/>
            <person name="Calhoun S."/>
            <person name="Kuo A."/>
            <person name="Mondo S."/>
            <person name="Pangilinan J."/>
            <person name="Riley R."/>
            <person name="LaButti K."/>
            <person name="Andreopoulos B."/>
            <person name="Lipzen A."/>
            <person name="Chen C."/>
            <person name="Yanf M."/>
            <person name="Daum C."/>
            <person name="Ng V."/>
            <person name="Clum A."/>
            <person name="Steindorff A."/>
            <person name="Ohm R."/>
            <person name="Martin F."/>
            <person name="Silar P."/>
            <person name="Natvig D."/>
            <person name="Lalanne C."/>
            <person name="Gautier V."/>
            <person name="Ament-velasquez S.L."/>
            <person name="Kruys A."/>
            <person name="Hutchinson M.I."/>
            <person name="Powell A.J."/>
            <person name="Barry K."/>
            <person name="Miller A.N."/>
            <person name="Grigoriev I.V."/>
            <person name="Debuchy R."/>
            <person name="Gladieux P."/>
            <person name="Thoren M.H."/>
            <person name="Johannesson H."/>
        </authorList>
    </citation>
    <scope>NUCLEOTIDE SEQUENCE</scope>
    <source>
        <strain evidence="5">FGSC 1904</strain>
    </source>
</reference>
<feature type="compositionally biased region" description="Low complexity" evidence="4">
    <location>
        <begin position="25"/>
        <end position="47"/>
    </location>
</feature>
<keyword evidence="6" id="KW-1185">Reference proteome</keyword>
<reference evidence="5" key="1">
    <citation type="journal article" date="2023" name="Mol. Phylogenet. Evol.">
        <title>Genome-scale phylogeny and comparative genomics of the fungal order Sordariales.</title>
        <authorList>
            <person name="Hensen N."/>
            <person name="Bonometti L."/>
            <person name="Westerberg I."/>
            <person name="Brannstrom I.O."/>
            <person name="Guillou S."/>
            <person name="Cros-Aarteil S."/>
            <person name="Calhoun S."/>
            <person name="Haridas S."/>
            <person name="Kuo A."/>
            <person name="Mondo S."/>
            <person name="Pangilinan J."/>
            <person name="Riley R."/>
            <person name="LaButti K."/>
            <person name="Andreopoulos B."/>
            <person name="Lipzen A."/>
            <person name="Chen C."/>
            <person name="Yan M."/>
            <person name="Daum C."/>
            <person name="Ng V."/>
            <person name="Clum A."/>
            <person name="Steindorff A."/>
            <person name="Ohm R.A."/>
            <person name="Martin F."/>
            <person name="Silar P."/>
            <person name="Natvig D.O."/>
            <person name="Lalanne C."/>
            <person name="Gautier V."/>
            <person name="Ament-Velasquez S.L."/>
            <person name="Kruys A."/>
            <person name="Hutchinson M.I."/>
            <person name="Powell A.J."/>
            <person name="Barry K."/>
            <person name="Miller A.N."/>
            <person name="Grigoriev I.V."/>
            <person name="Debuchy R."/>
            <person name="Gladieux P."/>
            <person name="Hiltunen Thoren M."/>
            <person name="Johannesson H."/>
        </authorList>
    </citation>
    <scope>NUCLEOTIDE SEQUENCE</scope>
    <source>
        <strain evidence="5">FGSC 1904</strain>
    </source>
</reference>
<comment type="caution">
    <text evidence="5">The sequence shown here is derived from an EMBL/GenBank/DDBJ whole genome shotgun (WGS) entry which is preliminary data.</text>
</comment>
<dbReference type="EMBL" id="JAUTDP010000009">
    <property type="protein sequence ID" value="KAK3396496.1"/>
    <property type="molecule type" value="Genomic_DNA"/>
</dbReference>
<feature type="compositionally biased region" description="Basic and acidic residues" evidence="4">
    <location>
        <begin position="130"/>
        <end position="149"/>
    </location>
</feature>
<dbReference type="AlphaFoldDB" id="A0AAE0PAM7"/>
<evidence type="ECO:0000256" key="1">
    <source>
        <dbReference type="ARBA" id="ARBA00022707"/>
    </source>
</evidence>
<keyword evidence="2" id="KW-0564">Palmitate</keyword>
<protein>
    <submittedName>
        <fullName evidence="5">Uncharacterized protein</fullName>
    </submittedName>
</protein>
<evidence type="ECO:0000256" key="4">
    <source>
        <dbReference type="SAM" id="MobiDB-lite"/>
    </source>
</evidence>
<dbReference type="InterPro" id="IPR031632">
    <property type="entry name" value="SVIP"/>
</dbReference>
<keyword evidence="3" id="KW-0449">Lipoprotein</keyword>
<evidence type="ECO:0000313" key="5">
    <source>
        <dbReference type="EMBL" id="KAK3396496.1"/>
    </source>
</evidence>
<dbReference type="Proteomes" id="UP001281003">
    <property type="component" value="Unassembled WGS sequence"/>
</dbReference>